<dbReference type="WBParaSite" id="Gr19_v10_g7876.t1">
    <property type="protein sequence ID" value="Gr19_v10_g7876.t1"/>
    <property type="gene ID" value="Gr19_v10_g7876"/>
</dbReference>
<feature type="region of interest" description="Disordered" evidence="1">
    <location>
        <begin position="344"/>
        <end position="375"/>
    </location>
</feature>
<feature type="compositionally biased region" description="Acidic residues" evidence="1">
    <location>
        <begin position="360"/>
        <end position="375"/>
    </location>
</feature>
<name>A0A914I8H2_GLORO</name>
<dbReference type="PANTHER" id="PTHR31424:SF3">
    <property type="entry name" value="RING-TYPE DOMAIN-CONTAINING PROTEIN"/>
    <property type="match status" value="1"/>
</dbReference>
<dbReference type="InterPro" id="IPR009689">
    <property type="entry name" value="DUF1280"/>
</dbReference>
<evidence type="ECO:0000313" key="3">
    <source>
        <dbReference type="WBParaSite" id="Gr19_v10_g7876.t1"/>
    </source>
</evidence>
<dbReference type="PANTHER" id="PTHR31424">
    <property type="entry name" value="PROTEIN CBG23806"/>
    <property type="match status" value="1"/>
</dbReference>
<dbReference type="Proteomes" id="UP000887572">
    <property type="component" value="Unplaced"/>
</dbReference>
<dbReference type="AlphaFoldDB" id="A0A914I8H2"/>
<accession>A0A914I8H2</accession>
<organism evidence="2 3">
    <name type="scientific">Globodera rostochiensis</name>
    <name type="common">Golden nematode worm</name>
    <name type="synonym">Heterodera rostochiensis</name>
    <dbReference type="NCBI Taxonomy" id="31243"/>
    <lineage>
        <taxon>Eukaryota</taxon>
        <taxon>Metazoa</taxon>
        <taxon>Ecdysozoa</taxon>
        <taxon>Nematoda</taxon>
        <taxon>Chromadorea</taxon>
        <taxon>Rhabditida</taxon>
        <taxon>Tylenchina</taxon>
        <taxon>Tylenchomorpha</taxon>
        <taxon>Tylenchoidea</taxon>
        <taxon>Heteroderidae</taxon>
        <taxon>Heteroderinae</taxon>
        <taxon>Globodera</taxon>
    </lineage>
</organism>
<evidence type="ECO:0000313" key="2">
    <source>
        <dbReference type="Proteomes" id="UP000887572"/>
    </source>
</evidence>
<evidence type="ECO:0000256" key="1">
    <source>
        <dbReference type="SAM" id="MobiDB-lite"/>
    </source>
</evidence>
<dbReference type="Pfam" id="PF06918">
    <property type="entry name" value="DUF1280"/>
    <property type="match status" value="1"/>
</dbReference>
<proteinExistence type="predicted"/>
<protein>
    <submittedName>
        <fullName evidence="3">Uncharacterized protein</fullName>
    </submittedName>
</protein>
<sequence length="375" mass="41977">MVETPAGVGFFCADIERALKFRLQSAKDNLKYIDANVLLKLSGDFGQGFTKITISFGEAQRPNSPAKNFVAAVFPAKDSRANMEVYGGTLWDQIDQLKLLDGRKVKWFLGGDLSFVWGIVGHCGSARTTFPSPVCTCGRDQLLDEDKCRLRSVTETVQQAQQFGQAIQRGESATKALRSATIGIVKTPLLPAIDFDRLSSRRSTSFKASATRLYGNSSGRRHAKQRGNGAAFTTEWPKTICMALAYLGKIQAFSKAQPLLPREVAELEDHMDNFKAFIVDQPQMRLLLSQKPKAHLLLVHFVPFARQHHFLGLMDEQGDEALHSVWRRLEQLWKTMPDVAQIRQNSSIKTQSTAELEQDRMDDEEDDEDYFADAG</sequence>
<keyword evidence="2" id="KW-1185">Reference proteome</keyword>
<reference evidence="3" key="1">
    <citation type="submission" date="2022-11" db="UniProtKB">
        <authorList>
            <consortium name="WormBaseParasite"/>
        </authorList>
    </citation>
    <scope>IDENTIFICATION</scope>
</reference>
<feature type="compositionally biased region" description="Polar residues" evidence="1">
    <location>
        <begin position="344"/>
        <end position="354"/>
    </location>
</feature>